<evidence type="ECO:0000313" key="1">
    <source>
        <dbReference type="EMBL" id="SVC97540.1"/>
    </source>
</evidence>
<gene>
    <name evidence="1" type="ORF">METZ01_LOCUS350394</name>
</gene>
<sequence length="122" mass="13100">TASSRAKGAEFEADAGELSAASKALYAKGLLPYAKGISNTSKASKLAQEWLQAAQAEIKSIRNPMKIAKLRKTFKGGMSLARALPQFFKTLGTSTKGVFAFSKAQKLDTKKAQQALPEDDFE</sequence>
<accession>A0A382RJH0</accession>
<reference evidence="1" key="1">
    <citation type="submission" date="2018-05" db="EMBL/GenBank/DDBJ databases">
        <authorList>
            <person name="Lanie J.A."/>
            <person name="Ng W.-L."/>
            <person name="Kazmierczak K.M."/>
            <person name="Andrzejewski T.M."/>
            <person name="Davidsen T.M."/>
            <person name="Wayne K.J."/>
            <person name="Tettelin H."/>
            <person name="Glass J.I."/>
            <person name="Rusch D."/>
            <person name="Podicherti R."/>
            <person name="Tsui H.-C.T."/>
            <person name="Winkler M.E."/>
        </authorList>
    </citation>
    <scope>NUCLEOTIDE SEQUENCE</scope>
</reference>
<protein>
    <submittedName>
        <fullName evidence="1">Uncharacterized protein</fullName>
    </submittedName>
</protein>
<dbReference type="EMBL" id="UINC01122000">
    <property type="protein sequence ID" value="SVC97540.1"/>
    <property type="molecule type" value="Genomic_DNA"/>
</dbReference>
<dbReference type="AlphaFoldDB" id="A0A382RJH0"/>
<proteinExistence type="predicted"/>
<feature type="non-terminal residue" evidence="1">
    <location>
        <position position="1"/>
    </location>
</feature>
<organism evidence="1">
    <name type="scientific">marine metagenome</name>
    <dbReference type="NCBI Taxonomy" id="408172"/>
    <lineage>
        <taxon>unclassified sequences</taxon>
        <taxon>metagenomes</taxon>
        <taxon>ecological metagenomes</taxon>
    </lineage>
</organism>
<name>A0A382RJH0_9ZZZZ</name>